<dbReference type="AlphaFoldDB" id="A0A354M3Z6"/>
<evidence type="ECO:0000313" key="1">
    <source>
        <dbReference type="EMBL" id="HBJ09235.1"/>
    </source>
</evidence>
<accession>A0A354M3Z6</accession>
<dbReference type="EMBL" id="DNWC01000125">
    <property type="protein sequence ID" value="HBJ09235.1"/>
    <property type="molecule type" value="Genomic_DNA"/>
</dbReference>
<dbReference type="Proteomes" id="UP000262954">
    <property type="component" value="Unassembled WGS sequence"/>
</dbReference>
<proteinExistence type="predicted"/>
<sequence length="610" mass="68305">MERKLFIFFFVLFICSCSKEETGDIEESDSVETVFNENTVVLNERQINAIVTVDGGVLSFENTIEGKDLPSIGQILFTSEKSKHLPYGFLGRVTQITEEAGRYKVETEPAPLDAVFDRLVIKESVDLVPATRVSVRKDEDGFFCMEQPITFEQNSASVTGTASLGFKLDIHIDINNRAHKPPYGYIILQSKVSGDLNFSLSTEKRLELRHPIGNEIPLSASLSNIVISPVLQLYGIVEGEGEISVDAGMTYAKKTIGAIEYKDGIWSGNARDWNGGNDDFGFKTTAGISLNGGFFAGIATAIELRLFNNENMKIAIEPKFGLNETGNFVIDLVDTDLFRKNKDSKIKAGLGIKIGAKVDAQIFGEGAEFPIWDKSFFERESYLFPAFENKNIKIDKDRKSVSADYSVGRDLLFGAVVGVALYKGNQVDSYSKPVNYFLNENFSNPLTCSFDNLQDDVEYTLCPYVMWGDSFYPGEPRHTFTLKNEESSGLVGHWIEVHSQGYYHSFSNPENNEEWDMDIDNGSEYIFFSDGTVIDIYDKPEEAPASSVVGSWQLSENKLILKFEENGDYEQLVPFVNVVELNESMLILDSYSKNGNYEAYEKDTFIKVTQ</sequence>
<organism evidence="1 2">
    <name type="scientific">Coprobacter fastidiosus</name>
    <dbReference type="NCBI Taxonomy" id="1099853"/>
    <lineage>
        <taxon>Bacteria</taxon>
        <taxon>Pseudomonadati</taxon>
        <taxon>Bacteroidota</taxon>
        <taxon>Bacteroidia</taxon>
        <taxon>Bacteroidales</taxon>
        <taxon>Barnesiellaceae</taxon>
        <taxon>Coprobacter</taxon>
    </lineage>
</organism>
<comment type="caution">
    <text evidence="1">The sequence shown here is derived from an EMBL/GenBank/DDBJ whole genome shotgun (WGS) entry which is preliminary data.</text>
</comment>
<evidence type="ECO:0000313" key="2">
    <source>
        <dbReference type="Proteomes" id="UP000262954"/>
    </source>
</evidence>
<name>A0A354M3Z6_9BACT</name>
<reference evidence="1 2" key="1">
    <citation type="journal article" date="2018" name="Nat. Biotechnol.">
        <title>A standardized bacterial taxonomy based on genome phylogeny substantially revises the tree of life.</title>
        <authorList>
            <person name="Parks D.H."/>
            <person name="Chuvochina M."/>
            <person name="Waite D.W."/>
            <person name="Rinke C."/>
            <person name="Skarshewski A."/>
            <person name="Chaumeil P.A."/>
            <person name="Hugenholtz P."/>
        </authorList>
    </citation>
    <scope>NUCLEOTIDE SEQUENCE [LARGE SCALE GENOMIC DNA]</scope>
    <source>
        <strain evidence="1">UBA11482</strain>
    </source>
</reference>
<dbReference type="PROSITE" id="PS51257">
    <property type="entry name" value="PROKAR_LIPOPROTEIN"/>
    <property type="match status" value="1"/>
</dbReference>
<protein>
    <submittedName>
        <fullName evidence="1">Uncharacterized protein</fullName>
    </submittedName>
</protein>
<gene>
    <name evidence="1" type="ORF">DDY73_09550</name>
</gene>